<dbReference type="InterPro" id="IPR004191">
    <property type="entry name" value="Integrase_Tn916-type_DNA-bd_N"/>
</dbReference>
<evidence type="ECO:0000256" key="2">
    <source>
        <dbReference type="ARBA" id="ARBA00023125"/>
    </source>
</evidence>
<evidence type="ECO:0000259" key="4">
    <source>
        <dbReference type="PROSITE" id="PS51898"/>
    </source>
</evidence>
<comment type="similarity">
    <text evidence="1">Belongs to the 'phage' integrase family.</text>
</comment>
<evidence type="ECO:0000256" key="1">
    <source>
        <dbReference type="ARBA" id="ARBA00008857"/>
    </source>
</evidence>
<dbReference type="CDD" id="cd01189">
    <property type="entry name" value="INT_ICEBs1_C_like"/>
    <property type="match status" value="1"/>
</dbReference>
<evidence type="ECO:0000256" key="3">
    <source>
        <dbReference type="ARBA" id="ARBA00023172"/>
    </source>
</evidence>
<dbReference type="PANTHER" id="PTHR30349">
    <property type="entry name" value="PHAGE INTEGRASE-RELATED"/>
    <property type="match status" value="1"/>
</dbReference>
<dbReference type="AlphaFoldDB" id="A0A1E3A4F2"/>
<dbReference type="InterPro" id="IPR050090">
    <property type="entry name" value="Tyrosine_recombinase_XerCD"/>
</dbReference>
<sequence length="397" mass="45536">MSEKRRDSKNRLLQSGESRRKDGRYAYKYTDTFGKPKFLYSWKLTPTDKIPAGKRDDISLREKEAILLKDLNDGIDPIGKKMTVCQLYAKQIRQRGNVRHNTENGRARLMKILEQDKLGSCSIESVKLSDAKEWALRMKEKGYSFKTISNDKRSLKAAFYTAIQDDCIRKNPFDFKLNTVLKDNTEPKVPLTPAQEESFLSFVQGDKVYQKYYDELIILLGTGLRISELCGLTDTDIDFNNRIINVDHQLLKSSKIGYYVEVPKTESGVRQIPMSDKVYQAFKRVLQNRKGAKPIIIDGYGNFLFLNRDGLPKVAVNYDSMFKGLAKKYNKTHEEALPKVMTPHTLRHTFCTNMANKGMNPKALQYLMGHSNITMTLNYYAHATFDSAKAEMDRLAA</sequence>
<dbReference type="Gene3D" id="1.10.150.130">
    <property type="match status" value="1"/>
</dbReference>
<dbReference type="GO" id="GO:0003677">
    <property type="term" value="F:DNA binding"/>
    <property type="evidence" value="ECO:0007669"/>
    <property type="project" value="UniProtKB-KW"/>
</dbReference>
<gene>
    <name evidence="5" type="primary">int-Tn_2</name>
    <name evidence="5" type="ORF">BEI61_04450</name>
</gene>
<keyword evidence="2" id="KW-0238">DNA-binding</keyword>
<dbReference type="Gene3D" id="1.10.443.10">
    <property type="entry name" value="Intergrase catalytic core"/>
    <property type="match status" value="1"/>
</dbReference>
<dbReference type="EMBL" id="MCGH01000003">
    <property type="protein sequence ID" value="ODM03652.1"/>
    <property type="molecule type" value="Genomic_DNA"/>
</dbReference>
<dbReference type="InterPro" id="IPR011010">
    <property type="entry name" value="DNA_brk_join_enz"/>
</dbReference>
<dbReference type="GO" id="GO:0006310">
    <property type="term" value="P:DNA recombination"/>
    <property type="evidence" value="ECO:0007669"/>
    <property type="project" value="UniProtKB-KW"/>
</dbReference>
<dbReference type="Pfam" id="PF02920">
    <property type="entry name" value="Integrase_DNA"/>
    <property type="match status" value="1"/>
</dbReference>
<evidence type="ECO:0000313" key="6">
    <source>
        <dbReference type="Proteomes" id="UP000094067"/>
    </source>
</evidence>
<name>A0A1E3A4F2_9FIRM</name>
<dbReference type="Pfam" id="PF00589">
    <property type="entry name" value="Phage_integrase"/>
    <property type="match status" value="1"/>
</dbReference>
<dbReference type="PATRIC" id="fig|1432052.4.peg.4941"/>
<keyword evidence="3" id="KW-0233">DNA recombination</keyword>
<dbReference type="Gene3D" id="3.30.160.60">
    <property type="entry name" value="Classic Zinc Finger"/>
    <property type="match status" value="1"/>
</dbReference>
<evidence type="ECO:0000313" key="5">
    <source>
        <dbReference type="EMBL" id="ODM03652.1"/>
    </source>
</evidence>
<accession>A0A1E3A4F2</accession>
<dbReference type="InterPro" id="IPR002104">
    <property type="entry name" value="Integrase_catalytic"/>
</dbReference>
<dbReference type="SUPFAM" id="SSF56349">
    <property type="entry name" value="DNA breaking-rejoining enzymes"/>
    <property type="match status" value="1"/>
</dbReference>
<dbReference type="PANTHER" id="PTHR30349:SF41">
    <property type="entry name" value="INTEGRASE_RECOMBINASE PROTEIN MJ0367-RELATED"/>
    <property type="match status" value="1"/>
</dbReference>
<dbReference type="RefSeq" id="WP_069154080.1">
    <property type="nucleotide sequence ID" value="NZ_MCGH01000003.1"/>
</dbReference>
<proteinExistence type="inferred from homology"/>
<dbReference type="PROSITE" id="PS51898">
    <property type="entry name" value="TYR_RECOMBINASE"/>
    <property type="match status" value="1"/>
</dbReference>
<dbReference type="SUPFAM" id="SSF54171">
    <property type="entry name" value="DNA-binding domain"/>
    <property type="match status" value="1"/>
</dbReference>
<organism evidence="5 6">
    <name type="scientific">Eisenbergiella tayi</name>
    <dbReference type="NCBI Taxonomy" id="1432052"/>
    <lineage>
        <taxon>Bacteria</taxon>
        <taxon>Bacillati</taxon>
        <taxon>Bacillota</taxon>
        <taxon>Clostridia</taxon>
        <taxon>Lachnospirales</taxon>
        <taxon>Lachnospiraceae</taxon>
        <taxon>Eisenbergiella</taxon>
    </lineage>
</organism>
<feature type="domain" description="Tyr recombinase" evidence="4">
    <location>
        <begin position="186"/>
        <end position="393"/>
    </location>
</feature>
<dbReference type="InterPro" id="IPR013762">
    <property type="entry name" value="Integrase-like_cat_sf"/>
</dbReference>
<dbReference type="InterPro" id="IPR016177">
    <property type="entry name" value="DNA-bd_dom_sf"/>
</dbReference>
<dbReference type="Proteomes" id="UP000094067">
    <property type="component" value="Unassembled WGS sequence"/>
</dbReference>
<dbReference type="InterPro" id="IPR010998">
    <property type="entry name" value="Integrase_recombinase_N"/>
</dbReference>
<protein>
    <submittedName>
        <fullName evidence="5">Transposase from transposon Tn916</fullName>
    </submittedName>
</protein>
<reference evidence="5 6" key="1">
    <citation type="submission" date="2016-07" db="EMBL/GenBank/DDBJ databases">
        <title>Characterization of isolates of Eisenbergiella tayi derived from blood cultures, using whole genome sequencing.</title>
        <authorList>
            <person name="Burdz T."/>
            <person name="Wiebe D."/>
            <person name="Huynh C."/>
            <person name="Bernard K."/>
        </authorList>
    </citation>
    <scope>NUCLEOTIDE SEQUENCE [LARGE SCALE GENOMIC DNA]</scope>
    <source>
        <strain evidence="5 6">NML 110608</strain>
    </source>
</reference>
<dbReference type="GO" id="GO:0008907">
    <property type="term" value="F:integrase activity"/>
    <property type="evidence" value="ECO:0007669"/>
    <property type="project" value="InterPro"/>
</dbReference>
<comment type="caution">
    <text evidence="5">The sequence shown here is derived from an EMBL/GenBank/DDBJ whole genome shotgun (WGS) entry which is preliminary data.</text>
</comment>